<comment type="caution">
    <text evidence="1">The sequence shown here is derived from an EMBL/GenBank/DDBJ whole genome shotgun (WGS) entry which is preliminary data.</text>
</comment>
<dbReference type="AlphaFoldDB" id="A0A9N9FVK8"/>
<gene>
    <name evidence="1" type="ORF">FMOSSE_LOCUS6939</name>
</gene>
<dbReference type="EMBL" id="CAJVPP010001529">
    <property type="protein sequence ID" value="CAG8560589.1"/>
    <property type="molecule type" value="Genomic_DNA"/>
</dbReference>
<dbReference type="Proteomes" id="UP000789375">
    <property type="component" value="Unassembled WGS sequence"/>
</dbReference>
<keyword evidence="2" id="KW-1185">Reference proteome</keyword>
<proteinExistence type="predicted"/>
<evidence type="ECO:0000313" key="1">
    <source>
        <dbReference type="EMBL" id="CAG8560589.1"/>
    </source>
</evidence>
<accession>A0A9N9FVK8</accession>
<name>A0A9N9FVK8_FUNMO</name>
<evidence type="ECO:0000313" key="2">
    <source>
        <dbReference type="Proteomes" id="UP000789375"/>
    </source>
</evidence>
<sequence>MSERRYLLWMEMADDGSKALCKCLESHTTARQQRWPHCERHTKIFAAQLVEQHLNSKIRKTFAAIYSVGETVIKIGTKHHRYYIFPAWTILGGGMEATAIYDDDNTSLAQKYWITKHAALLIEYQNLQYSQECVECCNRVKVLLSAVSPKKIDTFERSINAQF</sequence>
<protein>
    <submittedName>
        <fullName evidence="1">12133_t:CDS:1</fullName>
    </submittedName>
</protein>
<reference evidence="1" key="1">
    <citation type="submission" date="2021-06" db="EMBL/GenBank/DDBJ databases">
        <authorList>
            <person name="Kallberg Y."/>
            <person name="Tangrot J."/>
            <person name="Rosling A."/>
        </authorList>
    </citation>
    <scope>NUCLEOTIDE SEQUENCE</scope>
    <source>
        <strain evidence="1">87-6 pot B 2015</strain>
    </source>
</reference>
<organism evidence="1 2">
    <name type="scientific">Funneliformis mosseae</name>
    <name type="common">Endomycorrhizal fungus</name>
    <name type="synonym">Glomus mosseae</name>
    <dbReference type="NCBI Taxonomy" id="27381"/>
    <lineage>
        <taxon>Eukaryota</taxon>
        <taxon>Fungi</taxon>
        <taxon>Fungi incertae sedis</taxon>
        <taxon>Mucoromycota</taxon>
        <taxon>Glomeromycotina</taxon>
        <taxon>Glomeromycetes</taxon>
        <taxon>Glomerales</taxon>
        <taxon>Glomeraceae</taxon>
        <taxon>Funneliformis</taxon>
    </lineage>
</organism>